<evidence type="ECO:0000313" key="12">
    <source>
        <dbReference type="EMBL" id="OJT12564.1"/>
    </source>
</evidence>
<protein>
    <recommendedName>
        <fullName evidence="10">GPI inositol-deacylase</fullName>
        <ecNumber evidence="10">3.1.-.-</ecNumber>
    </recommendedName>
</protein>
<dbReference type="Pfam" id="PF07819">
    <property type="entry name" value="PGAP1"/>
    <property type="match status" value="1"/>
</dbReference>
<feature type="domain" description="GPI inositol-deacylase PGAP1-like alpha/beta" evidence="11">
    <location>
        <begin position="98"/>
        <end position="318"/>
    </location>
</feature>
<keyword evidence="8 10" id="KW-1133">Transmembrane helix</keyword>
<dbReference type="EMBL" id="MNAD01000476">
    <property type="protein sequence ID" value="OJT12564.1"/>
    <property type="molecule type" value="Genomic_DNA"/>
</dbReference>
<evidence type="ECO:0000256" key="5">
    <source>
        <dbReference type="ARBA" id="ARBA00022801"/>
    </source>
</evidence>
<evidence type="ECO:0000256" key="4">
    <source>
        <dbReference type="ARBA" id="ARBA00022692"/>
    </source>
</evidence>
<dbReference type="PANTHER" id="PTHR15495:SF7">
    <property type="entry name" value="GPI INOSITOL-DEACYLASE"/>
    <property type="match status" value="1"/>
</dbReference>
<evidence type="ECO:0000256" key="3">
    <source>
        <dbReference type="ARBA" id="ARBA00022448"/>
    </source>
</evidence>
<proteinExistence type="inferred from homology"/>
<evidence type="ECO:0000256" key="9">
    <source>
        <dbReference type="ARBA" id="ARBA00023136"/>
    </source>
</evidence>
<reference evidence="12 13" key="1">
    <citation type="submission" date="2016-10" db="EMBL/GenBank/DDBJ databases">
        <title>Genome sequence of the basidiomycete white-rot fungus Trametes pubescens.</title>
        <authorList>
            <person name="Makela M.R."/>
            <person name="Granchi Z."/>
            <person name="Peng M."/>
            <person name="De Vries R.P."/>
            <person name="Grigoriev I."/>
            <person name="Riley R."/>
            <person name="Hilden K."/>
        </authorList>
    </citation>
    <scope>NUCLEOTIDE SEQUENCE [LARGE SCALE GENOMIC DNA]</scope>
    <source>
        <strain evidence="12 13">FBCC735</strain>
    </source>
</reference>
<evidence type="ECO:0000256" key="2">
    <source>
        <dbReference type="ARBA" id="ARBA00006931"/>
    </source>
</evidence>
<dbReference type="EC" id="3.1.-.-" evidence="10"/>
<evidence type="ECO:0000313" key="13">
    <source>
        <dbReference type="Proteomes" id="UP000184267"/>
    </source>
</evidence>
<dbReference type="GO" id="GO:0015031">
    <property type="term" value="P:protein transport"/>
    <property type="evidence" value="ECO:0007669"/>
    <property type="project" value="UniProtKB-KW"/>
</dbReference>
<dbReference type="GO" id="GO:0006505">
    <property type="term" value="P:GPI anchor metabolic process"/>
    <property type="evidence" value="ECO:0007669"/>
    <property type="project" value="TreeGrafter"/>
</dbReference>
<dbReference type="GO" id="GO:0006888">
    <property type="term" value="P:endoplasmic reticulum to Golgi vesicle-mediated transport"/>
    <property type="evidence" value="ECO:0007669"/>
    <property type="project" value="TreeGrafter"/>
</dbReference>
<dbReference type="GO" id="GO:0050185">
    <property type="term" value="F:phosphatidylinositol deacylase activity"/>
    <property type="evidence" value="ECO:0007669"/>
    <property type="project" value="TreeGrafter"/>
</dbReference>
<dbReference type="InterPro" id="IPR029058">
    <property type="entry name" value="AB_hydrolase_fold"/>
</dbReference>
<dbReference type="STRING" id="154538.A0A1M2VY82"/>
<feature type="transmembrane region" description="Helical" evidence="10">
    <location>
        <begin position="27"/>
        <end position="46"/>
    </location>
</feature>
<accession>A0A1M2VY82</accession>
<comment type="function">
    <text evidence="10">Involved in inositol deacylation of GPI-anchored proteins which plays important roles in the quality control and ER-associated degradation of GPI-anchored proteins.</text>
</comment>
<comment type="caution">
    <text evidence="10">Lacks conserved residue(s) required for the propagation of feature annotation.</text>
</comment>
<keyword evidence="4 10" id="KW-0812">Transmembrane</keyword>
<keyword evidence="7 10" id="KW-0653">Protein transport</keyword>
<dbReference type="Proteomes" id="UP000184267">
    <property type="component" value="Unassembled WGS sequence"/>
</dbReference>
<dbReference type="OMA" id="YICSETE"/>
<name>A0A1M2VY82_TRAPU</name>
<evidence type="ECO:0000256" key="7">
    <source>
        <dbReference type="ARBA" id="ARBA00022927"/>
    </source>
</evidence>
<keyword evidence="9 10" id="KW-0472">Membrane</keyword>
<evidence type="ECO:0000256" key="10">
    <source>
        <dbReference type="RuleBase" id="RU365011"/>
    </source>
</evidence>
<dbReference type="AlphaFoldDB" id="A0A1M2VY82"/>
<keyword evidence="6 10" id="KW-0256">Endoplasmic reticulum</keyword>
<dbReference type="PANTHER" id="PTHR15495">
    <property type="entry name" value="NEGATIVE REGULATOR OF VESICLE FORMATION-RELATED"/>
    <property type="match status" value="1"/>
</dbReference>
<keyword evidence="3 10" id="KW-0813">Transport</keyword>
<dbReference type="GO" id="GO:0005789">
    <property type="term" value="C:endoplasmic reticulum membrane"/>
    <property type="evidence" value="ECO:0007669"/>
    <property type="project" value="UniProtKB-SubCell"/>
</dbReference>
<dbReference type="OrthoDB" id="348976at2759"/>
<dbReference type="SUPFAM" id="SSF53474">
    <property type="entry name" value="alpha/beta-Hydrolases"/>
    <property type="match status" value="1"/>
</dbReference>
<dbReference type="Gene3D" id="3.40.50.1820">
    <property type="entry name" value="alpha/beta hydrolase"/>
    <property type="match status" value="1"/>
</dbReference>
<evidence type="ECO:0000259" key="11">
    <source>
        <dbReference type="Pfam" id="PF07819"/>
    </source>
</evidence>
<organism evidence="12 13">
    <name type="scientific">Trametes pubescens</name>
    <name type="common">White-rot fungus</name>
    <dbReference type="NCBI Taxonomy" id="154538"/>
    <lineage>
        <taxon>Eukaryota</taxon>
        <taxon>Fungi</taxon>
        <taxon>Dikarya</taxon>
        <taxon>Basidiomycota</taxon>
        <taxon>Agaricomycotina</taxon>
        <taxon>Agaricomycetes</taxon>
        <taxon>Polyporales</taxon>
        <taxon>Polyporaceae</taxon>
        <taxon>Trametes</taxon>
    </lineage>
</organism>
<evidence type="ECO:0000256" key="8">
    <source>
        <dbReference type="ARBA" id="ARBA00022989"/>
    </source>
</evidence>
<comment type="similarity">
    <text evidence="2 10">Belongs to the GPI inositol-deacylase family.</text>
</comment>
<dbReference type="InterPro" id="IPR012908">
    <property type="entry name" value="PGAP1-ab_dom-like"/>
</dbReference>
<keyword evidence="13" id="KW-1185">Reference proteome</keyword>
<gene>
    <name evidence="12" type="ORF">TRAPUB_10888</name>
</gene>
<comment type="subcellular location">
    <subcellularLocation>
        <location evidence="1">Endoplasmic reticulum membrane</location>
        <topology evidence="1">Multi-pass membrane protein</topology>
    </subcellularLocation>
</comment>
<evidence type="ECO:0000256" key="6">
    <source>
        <dbReference type="ARBA" id="ARBA00022824"/>
    </source>
</evidence>
<sequence>MTSGTNRRKERPPFAADVDEQHAMSRLLALFTVFSLVAVATLYYAAIDTLDTLSPQGCRMSWMWPSYILQSRFDHSWTPLARRYSLWLYREGNLENNELHGSPVLFIPGNAGSSHQVRSIASSAANQYFSALHEVSPEFANKGYKALDFFAVEYNEDFSAFHGPTIDSQTAYAQRAIDYILSQYPADTSVIVMGHSMGGIVATALLPNPFISAIITMSTPHTLPPVRFDRRIDHIYADNLKDLGSDPTPLLSLCGGATDLMIPSESCILPALPSHDNISVYRRTVFTSALEGCWTGVGHLAMVWCHQVRWRIARAALEIAASPSLEARAAAMDFWLRDGHTLPPANTPSDILHPHPGEYNSVPPNQHLLVRNPSDTQSYMLPVPDPEDGLTSAKFVLYASQGSIPPVAPRRPLPFRATVYICPNSDSLTCSPLSPDTLKLIPSPVMGTPFPVPDAGSDESEGVVLFEADVSLSTRSRIVVKIDSGDKKGWVFGGFADSEPVLAEVGLAIDTLFLPLLTHTAHPSETHYHSLAPTFPRRILLHTHASAPYIASEHYDGHKLTIHSSGECWVDEIELSVDWWASVGRWGARYGTAAVCWAVGTVATILWDCWRLVEGGGKHSSHLPAQLWSIY</sequence>
<dbReference type="InterPro" id="IPR039529">
    <property type="entry name" value="PGAP1/BST1"/>
</dbReference>
<comment type="caution">
    <text evidence="12">The sequence shown here is derived from an EMBL/GenBank/DDBJ whole genome shotgun (WGS) entry which is preliminary data.</text>
</comment>
<evidence type="ECO:0000256" key="1">
    <source>
        <dbReference type="ARBA" id="ARBA00004477"/>
    </source>
</evidence>
<keyword evidence="5 10" id="KW-0378">Hydrolase</keyword>